<evidence type="ECO:0008006" key="3">
    <source>
        <dbReference type="Google" id="ProtNLM"/>
    </source>
</evidence>
<dbReference type="Gene3D" id="3.40.630.30">
    <property type="match status" value="1"/>
</dbReference>
<organism evidence="1 2">
    <name type="scientific">Paractinoplanes atraurantiacus</name>
    <dbReference type="NCBI Taxonomy" id="1036182"/>
    <lineage>
        <taxon>Bacteria</taxon>
        <taxon>Bacillati</taxon>
        <taxon>Actinomycetota</taxon>
        <taxon>Actinomycetes</taxon>
        <taxon>Micromonosporales</taxon>
        <taxon>Micromonosporaceae</taxon>
        <taxon>Paractinoplanes</taxon>
    </lineage>
</organism>
<gene>
    <name evidence="1" type="ORF">SAMN05421748_106258</name>
</gene>
<evidence type="ECO:0000313" key="1">
    <source>
        <dbReference type="EMBL" id="SNY42192.1"/>
    </source>
</evidence>
<proteinExistence type="predicted"/>
<accession>A0A285I2G6</accession>
<name>A0A285I2G6_9ACTN</name>
<keyword evidence="2" id="KW-1185">Reference proteome</keyword>
<sequence>MKIVTRVDHPELQDEAATVFRERWPEFIFHDDVPKKYLGRVEEHFSFFDVMALDDDGAVVAGGWGVPLAWDGTVGDLPTGYDDALVRAVEGHEAGREPTTLSFMAAAVGSAHDKRGLATTVLQELTRRAYTKNLLNVIAPLRPTWKHRYPTVPMAEYAGWKRADGLSIDPWIRTHQRMGARILGPAAESMVIVGTVAEWESWTAMVFPVTYDYVVPDALNLVHVDVERDRGVYVEENLWVQHSGAR</sequence>
<reference evidence="1 2" key="1">
    <citation type="submission" date="2017-09" db="EMBL/GenBank/DDBJ databases">
        <authorList>
            <person name="Ehlers B."/>
            <person name="Leendertz F.H."/>
        </authorList>
    </citation>
    <scope>NUCLEOTIDE SEQUENCE [LARGE SCALE GENOMIC DNA]</scope>
    <source>
        <strain evidence="1 2">CGMCC 4.6857</strain>
    </source>
</reference>
<dbReference type="AlphaFoldDB" id="A0A285I2G6"/>
<dbReference type="Proteomes" id="UP000219612">
    <property type="component" value="Unassembled WGS sequence"/>
</dbReference>
<evidence type="ECO:0000313" key="2">
    <source>
        <dbReference type="Proteomes" id="UP000219612"/>
    </source>
</evidence>
<dbReference type="RefSeq" id="WP_097321062.1">
    <property type="nucleotide sequence ID" value="NZ_OBDY01000006.1"/>
</dbReference>
<dbReference type="OrthoDB" id="342444at2"/>
<dbReference type="EMBL" id="OBDY01000006">
    <property type="protein sequence ID" value="SNY42192.1"/>
    <property type="molecule type" value="Genomic_DNA"/>
</dbReference>
<protein>
    <recommendedName>
        <fullName evidence="3">N-acetyltransferase domain-containing protein</fullName>
    </recommendedName>
</protein>